<dbReference type="GO" id="GO:0005524">
    <property type="term" value="F:ATP binding"/>
    <property type="evidence" value="ECO:0007669"/>
    <property type="project" value="UniProtKB-KW"/>
</dbReference>
<dbReference type="Pfam" id="PF04851">
    <property type="entry name" value="ResIII"/>
    <property type="match status" value="1"/>
</dbReference>
<dbReference type="PANTHER" id="PTHR11274">
    <property type="entry name" value="RAD25/XP-B DNA REPAIR HELICASE"/>
    <property type="match status" value="1"/>
</dbReference>
<dbReference type="InterPro" id="IPR050615">
    <property type="entry name" value="ATP-dep_DNA_Helicase"/>
</dbReference>
<reference evidence="8 9" key="1">
    <citation type="submission" date="2019-02" db="EMBL/GenBank/DDBJ databases">
        <title>Deep-cultivation of Planctomycetes and their phenomic and genomic characterization uncovers novel biology.</title>
        <authorList>
            <person name="Wiegand S."/>
            <person name="Jogler M."/>
            <person name="Boedeker C."/>
            <person name="Pinto D."/>
            <person name="Vollmers J."/>
            <person name="Rivas-Marin E."/>
            <person name="Kohn T."/>
            <person name="Peeters S.H."/>
            <person name="Heuer A."/>
            <person name="Rast P."/>
            <person name="Oberbeckmann S."/>
            <person name="Bunk B."/>
            <person name="Jeske O."/>
            <person name="Meyerdierks A."/>
            <person name="Storesund J.E."/>
            <person name="Kallscheuer N."/>
            <person name="Luecker S."/>
            <person name="Lage O.M."/>
            <person name="Pohl T."/>
            <person name="Merkel B.J."/>
            <person name="Hornburger P."/>
            <person name="Mueller R.-W."/>
            <person name="Bruemmer F."/>
            <person name="Labrenz M."/>
            <person name="Spormann A.M."/>
            <person name="Op den Camp H."/>
            <person name="Overmann J."/>
            <person name="Amann R."/>
            <person name="Jetten M.S.M."/>
            <person name="Mascher T."/>
            <person name="Medema M.H."/>
            <person name="Devos D.P."/>
            <person name="Kaster A.-K."/>
            <person name="Ovreas L."/>
            <person name="Rohde M."/>
            <person name="Galperin M.Y."/>
            <person name="Jogler C."/>
        </authorList>
    </citation>
    <scope>NUCLEOTIDE SEQUENCE [LARGE SCALE GENOMIC DNA]</scope>
    <source>
        <strain evidence="8 9">Mal4</strain>
    </source>
</reference>
<dbReference type="PROSITE" id="PS51194">
    <property type="entry name" value="HELICASE_CTER"/>
    <property type="match status" value="1"/>
</dbReference>
<evidence type="ECO:0000313" key="8">
    <source>
        <dbReference type="EMBL" id="QDU37635.1"/>
    </source>
</evidence>
<dbReference type="InterPro" id="IPR001650">
    <property type="entry name" value="Helicase_C-like"/>
</dbReference>
<dbReference type="InterPro" id="IPR027417">
    <property type="entry name" value="P-loop_NTPase"/>
</dbReference>
<gene>
    <name evidence="8" type="ORF">Mal4_19500</name>
</gene>
<feature type="domain" description="Helicase ATP-binding" evidence="6">
    <location>
        <begin position="83"/>
        <end position="244"/>
    </location>
</feature>
<proteinExistence type="predicted"/>
<dbReference type="AlphaFoldDB" id="A0A517Z591"/>
<evidence type="ECO:0000313" key="9">
    <source>
        <dbReference type="Proteomes" id="UP000320496"/>
    </source>
</evidence>
<keyword evidence="4" id="KW-0067">ATP-binding</keyword>
<keyword evidence="9" id="KW-1185">Reference proteome</keyword>
<dbReference type="PROSITE" id="PS51192">
    <property type="entry name" value="HELICASE_ATP_BIND_1"/>
    <property type="match status" value="1"/>
</dbReference>
<feature type="domain" description="Helicase C-terminal" evidence="7">
    <location>
        <begin position="351"/>
        <end position="496"/>
    </location>
</feature>
<dbReference type="PANTHER" id="PTHR11274:SF0">
    <property type="entry name" value="GENERAL TRANSCRIPTION AND DNA REPAIR FACTOR IIH HELICASE SUBUNIT XPB"/>
    <property type="match status" value="1"/>
</dbReference>
<dbReference type="KEGG" id="mri:Mal4_19500"/>
<dbReference type="SMART" id="SM00490">
    <property type="entry name" value="HELICc"/>
    <property type="match status" value="1"/>
</dbReference>
<feature type="region of interest" description="Disordered" evidence="5">
    <location>
        <begin position="1"/>
        <end position="26"/>
    </location>
</feature>
<keyword evidence="1" id="KW-0547">Nucleotide-binding</keyword>
<feature type="compositionally biased region" description="Polar residues" evidence="5">
    <location>
        <begin position="11"/>
        <end position="21"/>
    </location>
</feature>
<evidence type="ECO:0000256" key="4">
    <source>
        <dbReference type="ARBA" id="ARBA00022840"/>
    </source>
</evidence>
<dbReference type="Pfam" id="PF00271">
    <property type="entry name" value="Helicase_C"/>
    <property type="match status" value="1"/>
</dbReference>
<keyword evidence="2" id="KW-0378">Hydrolase</keyword>
<evidence type="ECO:0000256" key="3">
    <source>
        <dbReference type="ARBA" id="ARBA00022806"/>
    </source>
</evidence>
<dbReference type="SMART" id="SM00487">
    <property type="entry name" value="DEXDc"/>
    <property type="match status" value="1"/>
</dbReference>
<organism evidence="8 9">
    <name type="scientific">Maioricimonas rarisocia</name>
    <dbReference type="NCBI Taxonomy" id="2528026"/>
    <lineage>
        <taxon>Bacteria</taxon>
        <taxon>Pseudomonadati</taxon>
        <taxon>Planctomycetota</taxon>
        <taxon>Planctomycetia</taxon>
        <taxon>Planctomycetales</taxon>
        <taxon>Planctomycetaceae</taxon>
        <taxon>Maioricimonas</taxon>
    </lineage>
</organism>
<dbReference type="OrthoDB" id="9807155at2"/>
<dbReference type="Proteomes" id="UP000320496">
    <property type="component" value="Chromosome"/>
</dbReference>
<dbReference type="SUPFAM" id="SSF52540">
    <property type="entry name" value="P-loop containing nucleoside triphosphate hydrolases"/>
    <property type="match status" value="1"/>
</dbReference>
<dbReference type="RefSeq" id="WP_145368607.1">
    <property type="nucleotide sequence ID" value="NZ_CP036275.1"/>
</dbReference>
<evidence type="ECO:0000259" key="6">
    <source>
        <dbReference type="PROSITE" id="PS51192"/>
    </source>
</evidence>
<dbReference type="GO" id="GO:0003677">
    <property type="term" value="F:DNA binding"/>
    <property type="evidence" value="ECO:0007669"/>
    <property type="project" value="InterPro"/>
</dbReference>
<protein>
    <submittedName>
        <fullName evidence="8">Type III restriction enzyme, res subunit</fullName>
    </submittedName>
</protein>
<accession>A0A517Z591</accession>
<name>A0A517Z591_9PLAN</name>
<evidence type="ECO:0000256" key="2">
    <source>
        <dbReference type="ARBA" id="ARBA00022801"/>
    </source>
</evidence>
<evidence type="ECO:0000256" key="5">
    <source>
        <dbReference type="SAM" id="MobiDB-lite"/>
    </source>
</evidence>
<evidence type="ECO:0000256" key="1">
    <source>
        <dbReference type="ARBA" id="ARBA00022741"/>
    </source>
</evidence>
<keyword evidence="3" id="KW-0347">Helicase</keyword>
<dbReference type="Gene3D" id="3.40.50.300">
    <property type="entry name" value="P-loop containing nucleotide triphosphate hydrolases"/>
    <property type="match status" value="2"/>
</dbReference>
<dbReference type="GO" id="GO:0004386">
    <property type="term" value="F:helicase activity"/>
    <property type="evidence" value="ECO:0007669"/>
    <property type="project" value="UniProtKB-KW"/>
</dbReference>
<dbReference type="CDD" id="cd17926">
    <property type="entry name" value="DEXHc_RE"/>
    <property type="match status" value="1"/>
</dbReference>
<dbReference type="GO" id="GO:0016787">
    <property type="term" value="F:hydrolase activity"/>
    <property type="evidence" value="ECO:0007669"/>
    <property type="project" value="UniProtKB-KW"/>
</dbReference>
<sequence length="743" mass="82953">MNGARKGESPMSHQEQEQSNVPFGDPESLQLHQLRLLEWLATTGSKRRADASAEDEQEPEPVPDRWQLTGSLAPYEWQKECVQAWFDANGRGTVKVVTGGGKTLLALSIAERVQNDLDDKLCVVIVVPTIVLMHQWYDAIREHGNIPLTAVGRLGGGYTDDLGDGRRILITVLASASRQLPRIVKRARAGRHLMLIADECHRTGAKEMSRIFKSDRRWSLGLSATPEREDDADSGYNDSLLGQELGPIIYEFNLADALREGLVPKFTINHYGLPMTPEERSRYETLSRSISDAMSTLKNHRESRSDGDFFSWARNVATRNKGEMGAVAMRFVSNTSKRRELLNRMESRHQSVERLIEQEFAVNADARIILFHESIDEVMDLYLRLREKGFPAIAEHSELPGSIRETGLDLFRRGVAQVIVSARSLIEGFNVPAVDVGIIVASSGSVRQRIQSLGRVLRRHRGPDGEEKTSCIHVLYAAETTEEHIYAKVDWDATTGVDRNRYYLWNAEDAPTEQEGPPRSPLPKDTDIEPESLEHGVVYPGEYEGTELTCDSQKNVTDADGRLARNTAELAELIMQAKGAAGRFRVTPQRLYVLIRVPGRDDWETRFVTRLAEPLEFAEPPKTSEPDVDPATWAEAAELGMQYPFRNIGISEKDLKFKKKGGGVVSKRIPGGEAFARAGDRASDAARGADARRVIDALLELHKQGRHVSKLYLNAANHVVFHEAGQTYFVCALEKGLEFPEGT</sequence>
<dbReference type="EMBL" id="CP036275">
    <property type="protein sequence ID" value="QDU37635.1"/>
    <property type="molecule type" value="Genomic_DNA"/>
</dbReference>
<dbReference type="InterPro" id="IPR014001">
    <property type="entry name" value="Helicase_ATP-bd"/>
</dbReference>
<evidence type="ECO:0000259" key="7">
    <source>
        <dbReference type="PROSITE" id="PS51194"/>
    </source>
</evidence>
<dbReference type="InterPro" id="IPR006935">
    <property type="entry name" value="Helicase/UvrB_N"/>
</dbReference>